<organism evidence="1 2">
    <name type="scientific">Sesamum angolense</name>
    <dbReference type="NCBI Taxonomy" id="2727404"/>
    <lineage>
        <taxon>Eukaryota</taxon>
        <taxon>Viridiplantae</taxon>
        <taxon>Streptophyta</taxon>
        <taxon>Embryophyta</taxon>
        <taxon>Tracheophyta</taxon>
        <taxon>Spermatophyta</taxon>
        <taxon>Magnoliopsida</taxon>
        <taxon>eudicotyledons</taxon>
        <taxon>Gunneridae</taxon>
        <taxon>Pentapetalae</taxon>
        <taxon>asterids</taxon>
        <taxon>lamiids</taxon>
        <taxon>Lamiales</taxon>
        <taxon>Pedaliaceae</taxon>
        <taxon>Sesamum</taxon>
    </lineage>
</organism>
<name>A0AAE1WDY8_9LAMI</name>
<evidence type="ECO:0000313" key="2">
    <source>
        <dbReference type="Proteomes" id="UP001289374"/>
    </source>
</evidence>
<comment type="caution">
    <text evidence="1">The sequence shown here is derived from an EMBL/GenBank/DDBJ whole genome shotgun (WGS) entry which is preliminary data.</text>
</comment>
<accession>A0AAE1WDY8</accession>
<dbReference type="Proteomes" id="UP001289374">
    <property type="component" value="Unassembled WGS sequence"/>
</dbReference>
<proteinExistence type="predicted"/>
<evidence type="ECO:0000313" key="1">
    <source>
        <dbReference type="EMBL" id="KAK4391567.1"/>
    </source>
</evidence>
<gene>
    <name evidence="1" type="ORF">Sango_1934500</name>
</gene>
<dbReference type="EMBL" id="JACGWL010000011">
    <property type="protein sequence ID" value="KAK4391567.1"/>
    <property type="molecule type" value="Genomic_DNA"/>
</dbReference>
<protein>
    <submittedName>
        <fullName evidence="1">UDP-glycosyltransferase 73C4</fullName>
    </submittedName>
</protein>
<sequence>MGVRVGVEKPVFLGEDEDEHRVQVKKDEIKRAIEKLMSGGEEGKEMRKRAKQLGEMAERAVRKGVLLTLM</sequence>
<reference evidence="1" key="2">
    <citation type="journal article" date="2024" name="Plant">
        <title>Genomic evolution and insights into agronomic trait innovations of Sesamum species.</title>
        <authorList>
            <person name="Miao H."/>
            <person name="Wang L."/>
            <person name="Qu L."/>
            <person name="Liu H."/>
            <person name="Sun Y."/>
            <person name="Le M."/>
            <person name="Wang Q."/>
            <person name="Wei S."/>
            <person name="Zheng Y."/>
            <person name="Lin W."/>
            <person name="Duan Y."/>
            <person name="Cao H."/>
            <person name="Xiong S."/>
            <person name="Wang X."/>
            <person name="Wei L."/>
            <person name="Li C."/>
            <person name="Ma Q."/>
            <person name="Ju M."/>
            <person name="Zhao R."/>
            <person name="Li G."/>
            <person name="Mu C."/>
            <person name="Tian Q."/>
            <person name="Mei H."/>
            <person name="Zhang T."/>
            <person name="Gao T."/>
            <person name="Zhang H."/>
        </authorList>
    </citation>
    <scope>NUCLEOTIDE SEQUENCE</scope>
    <source>
        <strain evidence="1">K16</strain>
    </source>
</reference>
<dbReference type="Gene3D" id="3.40.50.2000">
    <property type="entry name" value="Glycogen Phosphorylase B"/>
    <property type="match status" value="1"/>
</dbReference>
<keyword evidence="2" id="KW-1185">Reference proteome</keyword>
<reference evidence="1" key="1">
    <citation type="submission" date="2020-06" db="EMBL/GenBank/DDBJ databases">
        <authorList>
            <person name="Li T."/>
            <person name="Hu X."/>
            <person name="Zhang T."/>
            <person name="Song X."/>
            <person name="Zhang H."/>
            <person name="Dai N."/>
            <person name="Sheng W."/>
            <person name="Hou X."/>
            <person name="Wei L."/>
        </authorList>
    </citation>
    <scope>NUCLEOTIDE SEQUENCE</scope>
    <source>
        <strain evidence="1">K16</strain>
        <tissue evidence="1">Leaf</tissue>
    </source>
</reference>
<dbReference type="SUPFAM" id="SSF53756">
    <property type="entry name" value="UDP-Glycosyltransferase/glycogen phosphorylase"/>
    <property type="match status" value="1"/>
</dbReference>
<dbReference type="AlphaFoldDB" id="A0AAE1WDY8"/>